<reference evidence="2" key="2">
    <citation type="submission" date="2015-01" db="EMBL/GenBank/DDBJ databases">
        <title>Evolutionary Origins and Diversification of the Mycorrhizal Mutualists.</title>
        <authorList>
            <consortium name="DOE Joint Genome Institute"/>
            <consortium name="Mycorrhizal Genomics Consortium"/>
            <person name="Kohler A."/>
            <person name="Kuo A."/>
            <person name="Nagy L.G."/>
            <person name="Floudas D."/>
            <person name="Copeland A."/>
            <person name="Barry K.W."/>
            <person name="Cichocki N."/>
            <person name="Veneault-Fourrey C."/>
            <person name="LaButti K."/>
            <person name="Lindquist E.A."/>
            <person name="Lipzen A."/>
            <person name="Lundell T."/>
            <person name="Morin E."/>
            <person name="Murat C."/>
            <person name="Riley R."/>
            <person name="Ohm R."/>
            <person name="Sun H."/>
            <person name="Tunlid A."/>
            <person name="Henrissat B."/>
            <person name="Grigoriev I.V."/>
            <person name="Hibbett D.S."/>
            <person name="Martin F."/>
        </authorList>
    </citation>
    <scope>NUCLEOTIDE SEQUENCE [LARGE SCALE GENOMIC DNA]</scope>
    <source>
        <strain evidence="2">Foug A</strain>
    </source>
</reference>
<dbReference type="AlphaFoldDB" id="A0A0C3D8V2"/>
<gene>
    <name evidence="1" type="ORF">SCLCIDRAFT_32348</name>
</gene>
<accession>A0A0C3D8V2</accession>
<evidence type="ECO:0000313" key="1">
    <source>
        <dbReference type="EMBL" id="KIM52829.1"/>
    </source>
</evidence>
<dbReference type="HOGENOM" id="CLU_2224755_0_0_1"/>
<dbReference type="Proteomes" id="UP000053989">
    <property type="component" value="Unassembled WGS sequence"/>
</dbReference>
<dbReference type="EMBL" id="KN822198">
    <property type="protein sequence ID" value="KIM52829.1"/>
    <property type="molecule type" value="Genomic_DNA"/>
</dbReference>
<reference evidence="1 2" key="1">
    <citation type="submission" date="2014-04" db="EMBL/GenBank/DDBJ databases">
        <authorList>
            <consortium name="DOE Joint Genome Institute"/>
            <person name="Kuo A."/>
            <person name="Kohler A."/>
            <person name="Nagy L.G."/>
            <person name="Floudas D."/>
            <person name="Copeland A."/>
            <person name="Barry K.W."/>
            <person name="Cichocki N."/>
            <person name="Veneault-Fourrey C."/>
            <person name="LaButti K."/>
            <person name="Lindquist E.A."/>
            <person name="Lipzen A."/>
            <person name="Lundell T."/>
            <person name="Morin E."/>
            <person name="Murat C."/>
            <person name="Sun H."/>
            <person name="Tunlid A."/>
            <person name="Henrissat B."/>
            <person name="Grigoriev I.V."/>
            <person name="Hibbett D.S."/>
            <person name="Martin F."/>
            <person name="Nordberg H.P."/>
            <person name="Cantor M.N."/>
            <person name="Hua S.X."/>
        </authorList>
    </citation>
    <scope>NUCLEOTIDE SEQUENCE [LARGE SCALE GENOMIC DNA]</scope>
    <source>
        <strain evidence="1 2">Foug A</strain>
    </source>
</reference>
<dbReference type="InParanoid" id="A0A0C3D8V2"/>
<keyword evidence="2" id="KW-1185">Reference proteome</keyword>
<proteinExistence type="predicted"/>
<evidence type="ECO:0000313" key="2">
    <source>
        <dbReference type="Proteomes" id="UP000053989"/>
    </source>
</evidence>
<protein>
    <submittedName>
        <fullName evidence="1">Uncharacterized protein</fullName>
    </submittedName>
</protein>
<sequence length="106" mass="12025">MEHVPSPELVNLPEDNYETWLVKLTEHTWCRQEKLLVLKAKEEAEKKKAKVECQEEKEREWAEARAVKVAMQQVTAQLVPLVGLSRPSARVPSGTDLASGLKRSCD</sequence>
<name>A0A0C3D8V2_9AGAM</name>
<organism evidence="1 2">
    <name type="scientific">Scleroderma citrinum Foug A</name>
    <dbReference type="NCBI Taxonomy" id="1036808"/>
    <lineage>
        <taxon>Eukaryota</taxon>
        <taxon>Fungi</taxon>
        <taxon>Dikarya</taxon>
        <taxon>Basidiomycota</taxon>
        <taxon>Agaricomycotina</taxon>
        <taxon>Agaricomycetes</taxon>
        <taxon>Agaricomycetidae</taxon>
        <taxon>Boletales</taxon>
        <taxon>Sclerodermatineae</taxon>
        <taxon>Sclerodermataceae</taxon>
        <taxon>Scleroderma</taxon>
    </lineage>
</organism>